<dbReference type="CDD" id="cd00555">
    <property type="entry name" value="Maf"/>
    <property type="match status" value="1"/>
</dbReference>
<accession>A0A1A9RHL7</accession>
<comment type="similarity">
    <text evidence="4">Belongs to the Maf family. YhdE subfamily.</text>
</comment>
<evidence type="ECO:0000256" key="2">
    <source>
        <dbReference type="ARBA" id="ARBA00022801"/>
    </source>
</evidence>
<comment type="caution">
    <text evidence="5">The sequence shown here is derived from an EMBL/GenBank/DDBJ whole genome shotgun (WGS) entry which is preliminary data.</text>
</comment>
<reference evidence="6" key="1">
    <citation type="submission" date="2016-05" db="EMBL/GenBank/DDBJ databases">
        <title>Draft genome of Corynebacterium afermentans subsp. afermentans LCDC 88199T.</title>
        <authorList>
            <person name="Bernier A.-M."/>
            <person name="Bernard K."/>
        </authorList>
    </citation>
    <scope>NUCLEOTIDE SEQUENCE [LARGE SCALE GENOMIC DNA]</scope>
    <source>
        <strain evidence="6">NML01-0328</strain>
    </source>
</reference>
<dbReference type="SUPFAM" id="SSF52972">
    <property type="entry name" value="ITPase-like"/>
    <property type="match status" value="1"/>
</dbReference>
<dbReference type="GO" id="GO:0036218">
    <property type="term" value="F:dTTP diphosphatase activity"/>
    <property type="evidence" value="ECO:0007669"/>
    <property type="project" value="RHEA"/>
</dbReference>
<evidence type="ECO:0000256" key="3">
    <source>
        <dbReference type="ARBA" id="ARBA00023080"/>
    </source>
</evidence>
<keyword evidence="4" id="KW-0963">Cytoplasm</keyword>
<proteinExistence type="inferred from homology"/>
<dbReference type="EMBL" id="LXSF01000002">
    <property type="protein sequence ID" value="OAM17503.1"/>
    <property type="molecule type" value="Genomic_DNA"/>
</dbReference>
<dbReference type="GO" id="GO:0009117">
    <property type="term" value="P:nucleotide metabolic process"/>
    <property type="evidence" value="ECO:0007669"/>
    <property type="project" value="UniProtKB-KW"/>
</dbReference>
<feature type="active site" description="Proton acceptor" evidence="4">
    <location>
        <position position="76"/>
    </location>
</feature>
<feature type="site" description="Important for substrate specificity" evidence="4">
    <location>
        <position position="13"/>
    </location>
</feature>
<dbReference type="HAMAP" id="MF_00528">
    <property type="entry name" value="Maf"/>
    <property type="match status" value="1"/>
</dbReference>
<dbReference type="PIRSF" id="PIRSF006305">
    <property type="entry name" value="Maf"/>
    <property type="match status" value="1"/>
</dbReference>
<comment type="subcellular location">
    <subcellularLocation>
        <location evidence="4">Cytoplasm</location>
    </subcellularLocation>
</comment>
<dbReference type="InterPro" id="IPR029001">
    <property type="entry name" value="ITPase-like_fam"/>
</dbReference>
<dbReference type="EC" id="3.6.1.9" evidence="4"/>
<dbReference type="GO" id="GO:0005737">
    <property type="term" value="C:cytoplasm"/>
    <property type="evidence" value="ECO:0007669"/>
    <property type="project" value="UniProtKB-SubCell"/>
</dbReference>
<name>A0A1A9RHL7_EIKCO</name>
<dbReference type="NCBIfam" id="TIGR00172">
    <property type="entry name" value="maf"/>
    <property type="match status" value="1"/>
</dbReference>
<protein>
    <recommendedName>
        <fullName evidence="4">dTTP/UTP pyrophosphatase</fullName>
        <shortName evidence="4">dTTPase/UTPase</shortName>
        <ecNumber evidence="4">3.6.1.9</ecNumber>
    </recommendedName>
    <alternativeName>
        <fullName evidence="4">Nucleoside triphosphate pyrophosphatase</fullName>
    </alternativeName>
    <alternativeName>
        <fullName evidence="4">Nucleotide pyrophosphatase</fullName>
        <shortName evidence="4">Nucleotide PPase</shortName>
    </alternativeName>
</protein>
<feature type="site" description="Important for substrate specificity" evidence="4">
    <location>
        <position position="77"/>
    </location>
</feature>
<keyword evidence="3 4" id="KW-0546">Nucleotide metabolism</keyword>
<dbReference type="PANTHER" id="PTHR43213">
    <property type="entry name" value="BIFUNCTIONAL DTTP/UTP PYROPHOSPHATASE/METHYLTRANSFERASE PROTEIN-RELATED"/>
    <property type="match status" value="1"/>
</dbReference>
<dbReference type="GO" id="GO:0036221">
    <property type="term" value="F:UTP diphosphatase activity"/>
    <property type="evidence" value="ECO:0007669"/>
    <property type="project" value="RHEA"/>
</dbReference>
<comment type="function">
    <text evidence="4">Nucleoside triphosphate pyrophosphatase that hydrolyzes dTTP and UTP. May have a dual role in cell division arrest and in preventing the incorporation of modified nucleotides into cellular nucleic acids.</text>
</comment>
<organism evidence="5 6">
    <name type="scientific">Eikenella corrodens</name>
    <dbReference type="NCBI Taxonomy" id="539"/>
    <lineage>
        <taxon>Bacteria</taxon>
        <taxon>Pseudomonadati</taxon>
        <taxon>Pseudomonadota</taxon>
        <taxon>Betaproteobacteria</taxon>
        <taxon>Neisseriales</taxon>
        <taxon>Neisseriaceae</taxon>
        <taxon>Eikenella</taxon>
    </lineage>
</organism>
<comment type="cofactor">
    <cofactor evidence="1 4">
        <name>a divalent metal cation</name>
        <dbReference type="ChEBI" id="CHEBI:60240"/>
    </cofactor>
</comment>
<evidence type="ECO:0000256" key="4">
    <source>
        <dbReference type="HAMAP-Rule" id="MF_00528"/>
    </source>
</evidence>
<keyword evidence="2 4" id="KW-0378">Hydrolase</keyword>
<dbReference type="AlphaFoldDB" id="A0A1A9RHL7"/>
<comment type="catalytic activity">
    <reaction evidence="4">
        <text>UTP + H2O = UMP + diphosphate + H(+)</text>
        <dbReference type="Rhea" id="RHEA:29395"/>
        <dbReference type="ChEBI" id="CHEBI:15377"/>
        <dbReference type="ChEBI" id="CHEBI:15378"/>
        <dbReference type="ChEBI" id="CHEBI:33019"/>
        <dbReference type="ChEBI" id="CHEBI:46398"/>
        <dbReference type="ChEBI" id="CHEBI:57865"/>
        <dbReference type="EC" id="3.6.1.9"/>
    </reaction>
</comment>
<dbReference type="Pfam" id="PF02545">
    <property type="entry name" value="Maf"/>
    <property type="match status" value="1"/>
</dbReference>
<dbReference type="Proteomes" id="UP000078003">
    <property type="component" value="Unassembled WGS sequence"/>
</dbReference>
<comment type="caution">
    <text evidence="4">Lacks conserved residue(s) required for the propagation of feature annotation.</text>
</comment>
<dbReference type="InterPro" id="IPR003697">
    <property type="entry name" value="Maf-like"/>
</dbReference>
<sequence length="204" mass="21496">MPNTIYLASASPRRREILVSLGFQPVLLTAETDETSRPGEAVADYVARMARQKNAAARQLAAQRGLALAQPLLSADTVVALGNAILGKPRDAAHARELLESLSGREHQVWTAVCVSLGGQTLEAAQRSDVRFKELSVQEIAAYIASGEPLDKAGAYGIQGIGGVFVAHLAGSFSGVMGLPVFETVQLLHQLGSPVPPFAEAIVD</sequence>
<evidence type="ECO:0000256" key="1">
    <source>
        <dbReference type="ARBA" id="ARBA00001968"/>
    </source>
</evidence>
<dbReference type="RefSeq" id="WP_064083673.1">
    <property type="nucleotide sequence ID" value="NZ_LXSF01000002.1"/>
</dbReference>
<evidence type="ECO:0000313" key="6">
    <source>
        <dbReference type="Proteomes" id="UP000078003"/>
    </source>
</evidence>
<dbReference type="Gene3D" id="3.90.950.10">
    <property type="match status" value="1"/>
</dbReference>
<comment type="catalytic activity">
    <reaction evidence="4">
        <text>dTTP + H2O = dTMP + diphosphate + H(+)</text>
        <dbReference type="Rhea" id="RHEA:28534"/>
        <dbReference type="ChEBI" id="CHEBI:15377"/>
        <dbReference type="ChEBI" id="CHEBI:15378"/>
        <dbReference type="ChEBI" id="CHEBI:33019"/>
        <dbReference type="ChEBI" id="CHEBI:37568"/>
        <dbReference type="ChEBI" id="CHEBI:63528"/>
        <dbReference type="EC" id="3.6.1.9"/>
    </reaction>
</comment>
<dbReference type="PANTHER" id="PTHR43213:SF5">
    <property type="entry name" value="BIFUNCTIONAL DTTP_UTP PYROPHOSPHATASE_METHYLTRANSFERASE PROTEIN-RELATED"/>
    <property type="match status" value="1"/>
</dbReference>
<gene>
    <name evidence="5" type="ORF">A7P85_03960</name>
</gene>
<evidence type="ECO:0000313" key="5">
    <source>
        <dbReference type="EMBL" id="OAM17503.1"/>
    </source>
</evidence>
<feature type="site" description="Important for substrate specificity" evidence="4">
    <location>
        <position position="159"/>
    </location>
</feature>